<evidence type="ECO:0000259" key="6">
    <source>
        <dbReference type="PROSITE" id="PS50043"/>
    </source>
</evidence>
<dbReference type="InterPro" id="IPR039420">
    <property type="entry name" value="WalR-like"/>
</dbReference>
<keyword evidence="3 8" id="KW-0238">DNA-binding</keyword>
<dbReference type="SMART" id="SM00421">
    <property type="entry name" value="HTH_LUXR"/>
    <property type="match status" value="1"/>
</dbReference>
<accession>A0A7M2YUQ2</accession>
<keyword evidence="9" id="KW-1185">Reference proteome</keyword>
<dbReference type="PRINTS" id="PR00038">
    <property type="entry name" value="HTHLUXR"/>
</dbReference>
<feature type="modified residue" description="4-aspartylphosphate" evidence="5">
    <location>
        <position position="59"/>
    </location>
</feature>
<proteinExistence type="predicted"/>
<dbReference type="PROSITE" id="PS50043">
    <property type="entry name" value="HTH_LUXR_2"/>
    <property type="match status" value="1"/>
</dbReference>
<dbReference type="GO" id="GO:0000160">
    <property type="term" value="P:phosphorelay signal transduction system"/>
    <property type="evidence" value="ECO:0007669"/>
    <property type="project" value="InterPro"/>
</dbReference>
<dbReference type="InterPro" id="IPR016032">
    <property type="entry name" value="Sig_transdc_resp-reg_C-effctor"/>
</dbReference>
<reference evidence="8 9" key="1">
    <citation type="submission" date="2018-07" db="EMBL/GenBank/DDBJ databases">
        <title>High-quality-draft genome sequence of Gaiella occulta.</title>
        <authorList>
            <person name="Severino R."/>
            <person name="Froufe H.J.C."/>
            <person name="Rainey F.A."/>
            <person name="Barroso C."/>
            <person name="Albuquerque L."/>
            <person name="Lobo-Da-Cunha A."/>
            <person name="Da Costa M.S."/>
            <person name="Egas C."/>
        </authorList>
    </citation>
    <scope>NUCLEOTIDE SEQUENCE [LARGE SCALE GENOMIC DNA]</scope>
    <source>
        <strain evidence="8 9">F2-233</strain>
    </source>
</reference>
<evidence type="ECO:0000256" key="5">
    <source>
        <dbReference type="PROSITE-ProRule" id="PRU00169"/>
    </source>
</evidence>
<dbReference type="GO" id="GO:0006355">
    <property type="term" value="P:regulation of DNA-templated transcription"/>
    <property type="evidence" value="ECO:0007669"/>
    <property type="project" value="InterPro"/>
</dbReference>
<dbReference type="InterPro" id="IPR001789">
    <property type="entry name" value="Sig_transdc_resp-reg_receiver"/>
</dbReference>
<dbReference type="InterPro" id="IPR011006">
    <property type="entry name" value="CheY-like_superfamily"/>
</dbReference>
<keyword evidence="1 5" id="KW-0597">Phosphoprotein</keyword>
<evidence type="ECO:0000259" key="7">
    <source>
        <dbReference type="PROSITE" id="PS50110"/>
    </source>
</evidence>
<dbReference type="CDD" id="cd17535">
    <property type="entry name" value="REC_NarL-like"/>
    <property type="match status" value="1"/>
</dbReference>
<feature type="domain" description="Response regulatory" evidence="7">
    <location>
        <begin position="8"/>
        <end position="124"/>
    </location>
</feature>
<dbReference type="Pfam" id="PF00196">
    <property type="entry name" value="GerE"/>
    <property type="match status" value="1"/>
</dbReference>
<dbReference type="CDD" id="cd06170">
    <property type="entry name" value="LuxR_C_like"/>
    <property type="match status" value="1"/>
</dbReference>
<comment type="caution">
    <text evidence="8">The sequence shown here is derived from an EMBL/GenBank/DDBJ whole genome shotgun (WGS) entry which is preliminary data.</text>
</comment>
<sequence length="209" mass="23127">MSETREITVLLADDHEVVREGLRLALLRSPHIRVVGEAPDGETAVTLAERRRPDVVIMDLRMPEMDGIEATEEIVRRVPDAKVLIFTAYSERALLQRGLESGARGYILKEASHETLLRAIEKVAAGETFVDPALMSSLTVGKDGSDVLTHREREILQLLAEGMSNADVATQLFISPETVKSHVRHILTKLEAETRTQAVAIALREAMID</sequence>
<dbReference type="Gene3D" id="3.40.50.2300">
    <property type="match status" value="1"/>
</dbReference>
<keyword evidence="2" id="KW-0805">Transcription regulation</keyword>
<evidence type="ECO:0000256" key="3">
    <source>
        <dbReference type="ARBA" id="ARBA00023125"/>
    </source>
</evidence>
<dbReference type="OrthoDB" id="9808843at2"/>
<dbReference type="GO" id="GO:0003677">
    <property type="term" value="F:DNA binding"/>
    <property type="evidence" value="ECO:0007669"/>
    <property type="project" value="UniProtKB-KW"/>
</dbReference>
<dbReference type="InterPro" id="IPR058245">
    <property type="entry name" value="NreC/VraR/RcsB-like_REC"/>
</dbReference>
<dbReference type="PROSITE" id="PS50110">
    <property type="entry name" value="RESPONSE_REGULATORY"/>
    <property type="match status" value="1"/>
</dbReference>
<evidence type="ECO:0000313" key="8">
    <source>
        <dbReference type="EMBL" id="RDI73881.1"/>
    </source>
</evidence>
<evidence type="ECO:0000256" key="2">
    <source>
        <dbReference type="ARBA" id="ARBA00023015"/>
    </source>
</evidence>
<protein>
    <submittedName>
        <fullName evidence="8">Response regulator containing a CheY-like receiver domain and an HTH DNA-binding domain</fullName>
    </submittedName>
</protein>
<gene>
    <name evidence="8" type="ORF">Gocc_2445</name>
</gene>
<dbReference type="SUPFAM" id="SSF46894">
    <property type="entry name" value="C-terminal effector domain of the bipartite response regulators"/>
    <property type="match status" value="1"/>
</dbReference>
<name>A0A7M2YUQ2_9ACTN</name>
<dbReference type="PROSITE" id="PS00622">
    <property type="entry name" value="HTH_LUXR_1"/>
    <property type="match status" value="1"/>
</dbReference>
<dbReference type="SMART" id="SM00448">
    <property type="entry name" value="REC"/>
    <property type="match status" value="1"/>
</dbReference>
<dbReference type="InterPro" id="IPR000792">
    <property type="entry name" value="Tscrpt_reg_LuxR_C"/>
</dbReference>
<evidence type="ECO:0000256" key="4">
    <source>
        <dbReference type="ARBA" id="ARBA00023163"/>
    </source>
</evidence>
<feature type="domain" description="HTH luxR-type" evidence="6">
    <location>
        <begin position="141"/>
        <end position="206"/>
    </location>
</feature>
<reference evidence="9" key="2">
    <citation type="journal article" date="2019" name="MicrobiologyOpen">
        <title>High-quality draft genome sequence of Gaiella occulta isolated from a 150 meter deep mineral water borehole and comparison with the genome sequences of other deep-branching lineages of the phylum Actinobacteria.</title>
        <authorList>
            <person name="Severino R."/>
            <person name="Froufe H.J.C."/>
            <person name="Barroso C."/>
            <person name="Albuquerque L."/>
            <person name="Lobo-da-Cunha A."/>
            <person name="da Costa M.S."/>
            <person name="Egas C."/>
        </authorList>
    </citation>
    <scope>NUCLEOTIDE SEQUENCE [LARGE SCALE GENOMIC DNA]</scope>
    <source>
        <strain evidence="9">F2-233</strain>
    </source>
</reference>
<dbReference type="AlphaFoldDB" id="A0A7M2YUQ2"/>
<evidence type="ECO:0000313" key="9">
    <source>
        <dbReference type="Proteomes" id="UP000254134"/>
    </source>
</evidence>
<dbReference type="FunFam" id="1.10.10.10:FF:000153">
    <property type="entry name" value="LuxR family transcriptional regulator"/>
    <property type="match status" value="1"/>
</dbReference>
<dbReference type="RefSeq" id="WP_114796853.1">
    <property type="nucleotide sequence ID" value="NZ_QQZY01000006.1"/>
</dbReference>
<dbReference type="PANTHER" id="PTHR43214">
    <property type="entry name" value="TWO-COMPONENT RESPONSE REGULATOR"/>
    <property type="match status" value="1"/>
</dbReference>
<dbReference type="Proteomes" id="UP000254134">
    <property type="component" value="Unassembled WGS sequence"/>
</dbReference>
<dbReference type="EMBL" id="QQZY01000006">
    <property type="protein sequence ID" value="RDI73881.1"/>
    <property type="molecule type" value="Genomic_DNA"/>
</dbReference>
<dbReference type="SUPFAM" id="SSF52172">
    <property type="entry name" value="CheY-like"/>
    <property type="match status" value="1"/>
</dbReference>
<keyword evidence="4" id="KW-0804">Transcription</keyword>
<evidence type="ECO:0000256" key="1">
    <source>
        <dbReference type="ARBA" id="ARBA00022553"/>
    </source>
</evidence>
<organism evidence="8 9">
    <name type="scientific">Gaiella occulta</name>
    <dbReference type="NCBI Taxonomy" id="1002870"/>
    <lineage>
        <taxon>Bacteria</taxon>
        <taxon>Bacillati</taxon>
        <taxon>Actinomycetota</taxon>
        <taxon>Thermoleophilia</taxon>
        <taxon>Gaiellales</taxon>
        <taxon>Gaiellaceae</taxon>
        <taxon>Gaiella</taxon>
    </lineage>
</organism>
<dbReference type="Pfam" id="PF00072">
    <property type="entry name" value="Response_reg"/>
    <property type="match status" value="1"/>
</dbReference>